<evidence type="ECO:0000256" key="1">
    <source>
        <dbReference type="ARBA" id="ARBA00000098"/>
    </source>
</evidence>
<keyword evidence="6 16" id="KW-0031">Aminopeptidase</keyword>
<dbReference type="PRINTS" id="PR00756">
    <property type="entry name" value="ALADIPTASE"/>
</dbReference>
<evidence type="ECO:0000256" key="5">
    <source>
        <dbReference type="ARBA" id="ARBA00015611"/>
    </source>
</evidence>
<dbReference type="GO" id="GO:0043171">
    <property type="term" value="P:peptide catabolic process"/>
    <property type="evidence" value="ECO:0007669"/>
    <property type="project" value="TreeGrafter"/>
</dbReference>
<dbReference type="Gene3D" id="2.60.40.1730">
    <property type="entry name" value="tricorn interacting facor f3 domain"/>
    <property type="match status" value="1"/>
</dbReference>
<evidence type="ECO:0000256" key="8">
    <source>
        <dbReference type="ARBA" id="ARBA00022723"/>
    </source>
</evidence>
<keyword evidence="9 16" id="KW-0378">Hydrolase</keyword>
<dbReference type="InterPro" id="IPR042097">
    <property type="entry name" value="Aminopeptidase_N-like_N_sf"/>
</dbReference>
<dbReference type="RefSeq" id="WP_165566458.1">
    <property type="nucleotide sequence ID" value="NZ_SAYU02000022.1"/>
</dbReference>
<dbReference type="GO" id="GO:0006508">
    <property type="term" value="P:proteolysis"/>
    <property type="evidence" value="ECO:0007669"/>
    <property type="project" value="UniProtKB-KW"/>
</dbReference>
<dbReference type="SUPFAM" id="SSF63737">
    <property type="entry name" value="Leukotriene A4 hydrolase N-terminal domain"/>
    <property type="match status" value="1"/>
</dbReference>
<dbReference type="GO" id="GO:0042277">
    <property type="term" value="F:peptide binding"/>
    <property type="evidence" value="ECO:0007669"/>
    <property type="project" value="TreeGrafter"/>
</dbReference>
<dbReference type="InterPro" id="IPR050344">
    <property type="entry name" value="Peptidase_M1_aminopeptidases"/>
</dbReference>
<dbReference type="GO" id="GO:0008270">
    <property type="term" value="F:zinc ion binding"/>
    <property type="evidence" value="ECO:0007669"/>
    <property type="project" value="InterPro"/>
</dbReference>
<dbReference type="PANTHER" id="PTHR11533:SF174">
    <property type="entry name" value="PUROMYCIN-SENSITIVE AMINOPEPTIDASE-RELATED"/>
    <property type="match status" value="1"/>
</dbReference>
<dbReference type="GO" id="GO:0005615">
    <property type="term" value="C:extracellular space"/>
    <property type="evidence" value="ECO:0007669"/>
    <property type="project" value="TreeGrafter"/>
</dbReference>
<dbReference type="GO" id="GO:0070006">
    <property type="term" value="F:metalloaminopeptidase activity"/>
    <property type="evidence" value="ECO:0007669"/>
    <property type="project" value="TreeGrafter"/>
</dbReference>
<dbReference type="NCBIfam" id="TIGR02412">
    <property type="entry name" value="pepN_strep_liv"/>
    <property type="match status" value="1"/>
</dbReference>
<keyword evidence="17" id="KW-1185">Reference proteome</keyword>
<keyword evidence="8" id="KW-0479">Metal-binding</keyword>
<dbReference type="GO" id="GO:0016285">
    <property type="term" value="F:alanyl aminopeptidase activity"/>
    <property type="evidence" value="ECO:0007669"/>
    <property type="project" value="UniProtKB-EC"/>
</dbReference>
<dbReference type="GO" id="GO:0016020">
    <property type="term" value="C:membrane"/>
    <property type="evidence" value="ECO:0007669"/>
    <property type="project" value="TreeGrafter"/>
</dbReference>
<dbReference type="CDD" id="cd09602">
    <property type="entry name" value="M1_APN"/>
    <property type="match status" value="1"/>
</dbReference>
<dbReference type="EC" id="3.4.11.2" evidence="4"/>
<protein>
    <recommendedName>
        <fullName evidence="5">Aminopeptidase N</fullName>
        <ecNumber evidence="4">3.4.11.2</ecNumber>
    </recommendedName>
    <alternativeName>
        <fullName evidence="12">Alanine aminopeptidase</fullName>
    </alternativeName>
    <alternativeName>
        <fullName evidence="13">Lysyl aminopeptidase</fullName>
    </alternativeName>
</protein>
<keyword evidence="10" id="KW-0862">Zinc</keyword>
<evidence type="ECO:0000256" key="9">
    <source>
        <dbReference type="ARBA" id="ARBA00022801"/>
    </source>
</evidence>
<evidence type="ECO:0000256" key="10">
    <source>
        <dbReference type="ARBA" id="ARBA00022833"/>
    </source>
</evidence>
<keyword evidence="11" id="KW-0482">Metalloprotease</keyword>
<name>A0A8T6R350_9MICO</name>
<comment type="caution">
    <text evidence="16">The sequence shown here is derived from an EMBL/GenBank/DDBJ whole genome shotgun (WGS) entry which is preliminary data.</text>
</comment>
<dbReference type="Pfam" id="PF11838">
    <property type="entry name" value="ERAP1_C"/>
    <property type="match status" value="1"/>
</dbReference>
<evidence type="ECO:0000259" key="14">
    <source>
        <dbReference type="Pfam" id="PF01433"/>
    </source>
</evidence>
<keyword evidence="7" id="KW-0645">Protease</keyword>
<dbReference type="EMBL" id="SAYU02000022">
    <property type="protein sequence ID" value="NHA68063.1"/>
    <property type="molecule type" value="Genomic_DNA"/>
</dbReference>
<dbReference type="Proteomes" id="UP000287866">
    <property type="component" value="Unassembled WGS sequence"/>
</dbReference>
<dbReference type="InterPro" id="IPR024571">
    <property type="entry name" value="ERAP1-like_C_dom"/>
</dbReference>
<evidence type="ECO:0000313" key="17">
    <source>
        <dbReference type="Proteomes" id="UP000287866"/>
    </source>
</evidence>
<evidence type="ECO:0000256" key="7">
    <source>
        <dbReference type="ARBA" id="ARBA00022670"/>
    </source>
</evidence>
<evidence type="ECO:0000256" key="4">
    <source>
        <dbReference type="ARBA" id="ARBA00012564"/>
    </source>
</evidence>
<evidence type="ECO:0000256" key="11">
    <source>
        <dbReference type="ARBA" id="ARBA00023049"/>
    </source>
</evidence>
<gene>
    <name evidence="16" type="primary">pepN</name>
    <name evidence="16" type="ORF">EPD83_008355</name>
</gene>
<dbReference type="InterPro" id="IPR001930">
    <property type="entry name" value="Peptidase_M1"/>
</dbReference>
<evidence type="ECO:0000313" key="16">
    <source>
        <dbReference type="EMBL" id="NHA68063.1"/>
    </source>
</evidence>
<feature type="domain" description="Peptidase M1 membrane alanine aminopeptidase" evidence="14">
    <location>
        <begin position="222"/>
        <end position="432"/>
    </location>
</feature>
<evidence type="ECO:0000256" key="12">
    <source>
        <dbReference type="ARBA" id="ARBA00029811"/>
    </source>
</evidence>
<organism evidence="16 17">
    <name type="scientific">Phycicoccus flavus</name>
    <dbReference type="NCBI Taxonomy" id="2502783"/>
    <lineage>
        <taxon>Bacteria</taxon>
        <taxon>Bacillati</taxon>
        <taxon>Actinomycetota</taxon>
        <taxon>Actinomycetes</taxon>
        <taxon>Micrococcales</taxon>
        <taxon>Intrasporangiaceae</taxon>
        <taxon>Phycicoccus</taxon>
    </lineage>
</organism>
<evidence type="ECO:0000256" key="2">
    <source>
        <dbReference type="ARBA" id="ARBA00001947"/>
    </source>
</evidence>
<dbReference type="InterPro" id="IPR027268">
    <property type="entry name" value="Peptidase_M4/M1_CTD_sf"/>
</dbReference>
<evidence type="ECO:0000256" key="3">
    <source>
        <dbReference type="ARBA" id="ARBA00010136"/>
    </source>
</evidence>
<dbReference type="Pfam" id="PF01433">
    <property type="entry name" value="Peptidase_M1"/>
    <property type="match status" value="1"/>
</dbReference>
<comment type="cofactor">
    <cofactor evidence="2">
        <name>Zn(2+)</name>
        <dbReference type="ChEBI" id="CHEBI:29105"/>
    </cofactor>
</comment>
<dbReference type="InterPro" id="IPR014782">
    <property type="entry name" value="Peptidase_M1_dom"/>
</dbReference>
<comment type="similarity">
    <text evidence="3">Belongs to the peptidase M1 family.</text>
</comment>
<proteinExistence type="inferred from homology"/>
<dbReference type="InterPro" id="IPR012778">
    <property type="entry name" value="Pept_M1_aminopeptidase"/>
</dbReference>
<dbReference type="SUPFAM" id="SSF55486">
    <property type="entry name" value="Metalloproteases ('zincins'), catalytic domain"/>
    <property type="match status" value="1"/>
</dbReference>
<dbReference type="AlphaFoldDB" id="A0A8T6R350"/>
<sequence length="832" mass="89661">MPSLTRDEAVARARLLRVDAAEVDLDLDRGAEEFGSRTVLRFTCHEPGADTFLDLAPVRLHRVVLNGTELDPADLADRRLPLTGLAAENVLTVEADMSFGHDGQGLHRSTDPADDEDYVYGHLFLDAAPRVFACFDQPDLKTPYTVRVTVPRHWSVVGNGAAREVEPGRWQLATTRPLSTYFVTVCAGPWVSVTAEHDGVPLGIHARRSLQDALRANAPRLLDVTTRCLDGYQRLFDIRYPFGEYHQVFVPEFNAGAMENPGCVTIRDPYLFRGAATPDQVFAVDNTVAHEMAHMWFGDLVTMRWWDDLWLNESFAEYMAYRMCVEVLGLDEAWVEFGMVRKQWGYAAERSPSTHPVAGSPAPDALSALQNFDGISYAKGASVLRQLIAHIGDDAFVAGVRDHLESHAFGNADLGEFLGAMARAAGRPLDDWAVAWLGTAGADRLALDRAGTLTRTVPADHPARRPHTLDVAAFAADGAPALRETVTLGADDDTVAVPGLAQADVSALLVPNAADLTWAEVVLDEATLAALPDTMADLPDPVARQVLWVALLGGVHRGDVDPRLLLDVVDAAWAREDQPTVLQRVGLAVTGTVAPVFLPPDEAPDALARMAAAADELAARVAGASGSEADGTALVAARTSARSSTDVARLRGWAAGDGLPDALVGDDDFRWLVLRRLSALDALDDAALAEAEAADRSLAGRLAAHGVRAVRPTEEAKTATWDRLRDDASLSNYEALEIARGFWASPDPDLVRPYVGRVGDCLARLDDRMGEDAVSRVATALFPLTVVEDATLEASAAILARDDLSPGVLRSVLDADHVLSEALASRARFDPR</sequence>
<evidence type="ECO:0000256" key="6">
    <source>
        <dbReference type="ARBA" id="ARBA00022438"/>
    </source>
</evidence>
<evidence type="ECO:0000259" key="15">
    <source>
        <dbReference type="Pfam" id="PF11838"/>
    </source>
</evidence>
<dbReference type="Gene3D" id="1.10.390.10">
    <property type="entry name" value="Neutral Protease Domain 2"/>
    <property type="match status" value="1"/>
</dbReference>
<dbReference type="GO" id="GO:0005737">
    <property type="term" value="C:cytoplasm"/>
    <property type="evidence" value="ECO:0007669"/>
    <property type="project" value="TreeGrafter"/>
</dbReference>
<accession>A0A8T6R350</accession>
<reference evidence="16" key="1">
    <citation type="submission" date="2020-03" db="EMBL/GenBank/DDBJ databases">
        <title>Phycicoccus flavus sp. nov., a novel endophytic actinobacterium isolated from branch of Kandelia candel.</title>
        <authorList>
            <person name="Tuo L."/>
        </authorList>
    </citation>
    <scope>NUCLEOTIDE SEQUENCE</scope>
    <source>
        <strain evidence="16">CMS6Z-2</strain>
    </source>
</reference>
<dbReference type="PANTHER" id="PTHR11533">
    <property type="entry name" value="PROTEASE M1 ZINC METALLOPROTEASE"/>
    <property type="match status" value="1"/>
</dbReference>
<evidence type="ECO:0000256" key="13">
    <source>
        <dbReference type="ARBA" id="ARBA00031533"/>
    </source>
</evidence>
<comment type="catalytic activity">
    <reaction evidence="1">
        <text>Release of an N-terminal amino acid, Xaa-|-Yaa- from a peptide, amide or arylamide. Xaa is preferably Ala, but may be most amino acids including Pro (slow action). When a terminal hydrophobic residue is followed by a prolyl residue, the two may be released as an intact Xaa-Pro dipeptide.</text>
        <dbReference type="EC" id="3.4.11.2"/>
    </reaction>
</comment>
<feature type="domain" description="ERAP1-like C-terminal" evidence="15">
    <location>
        <begin position="509"/>
        <end position="814"/>
    </location>
</feature>